<feature type="transmembrane region" description="Helical" evidence="7">
    <location>
        <begin position="104"/>
        <end position="128"/>
    </location>
</feature>
<evidence type="ECO:0000256" key="7">
    <source>
        <dbReference type="SAM" id="Phobius"/>
    </source>
</evidence>
<feature type="transmembrane region" description="Helical" evidence="7">
    <location>
        <begin position="213"/>
        <end position="237"/>
    </location>
</feature>
<evidence type="ECO:0000256" key="5">
    <source>
        <dbReference type="ARBA" id="ARBA00023136"/>
    </source>
</evidence>
<dbReference type="InterPro" id="IPR032694">
    <property type="entry name" value="CopC/D"/>
</dbReference>
<feature type="transmembrane region" description="Helical" evidence="7">
    <location>
        <begin position="140"/>
        <end position="159"/>
    </location>
</feature>
<evidence type="ECO:0000256" key="3">
    <source>
        <dbReference type="ARBA" id="ARBA00022692"/>
    </source>
</evidence>
<evidence type="ECO:0000256" key="6">
    <source>
        <dbReference type="SAM" id="MobiDB-lite"/>
    </source>
</evidence>
<evidence type="ECO:0000313" key="9">
    <source>
        <dbReference type="EMBL" id="BCJ28303.1"/>
    </source>
</evidence>
<reference evidence="9" key="1">
    <citation type="submission" date="2020-08" db="EMBL/GenBank/DDBJ databases">
        <title>Whole genome shotgun sequence of Actinocatenispora sera NBRC 101916.</title>
        <authorList>
            <person name="Komaki H."/>
            <person name="Tamura T."/>
        </authorList>
    </citation>
    <scope>NUCLEOTIDE SEQUENCE</scope>
    <source>
        <strain evidence="9">NBRC 101916</strain>
    </source>
</reference>
<feature type="transmembrane region" description="Helical" evidence="7">
    <location>
        <begin position="64"/>
        <end position="84"/>
    </location>
</feature>
<evidence type="ECO:0000259" key="8">
    <source>
        <dbReference type="Pfam" id="PF05425"/>
    </source>
</evidence>
<dbReference type="GO" id="GO:0005886">
    <property type="term" value="C:plasma membrane"/>
    <property type="evidence" value="ECO:0007669"/>
    <property type="project" value="UniProtKB-SubCell"/>
</dbReference>
<dbReference type="AlphaFoldDB" id="A0A810KYN3"/>
<gene>
    <name evidence="9" type="ORF">Asera_24110</name>
</gene>
<comment type="subcellular location">
    <subcellularLocation>
        <location evidence="1">Cell membrane</location>
        <topology evidence="1">Multi-pass membrane protein</topology>
    </subcellularLocation>
</comment>
<dbReference type="EMBL" id="AP023354">
    <property type="protein sequence ID" value="BCJ28303.1"/>
    <property type="molecule type" value="Genomic_DNA"/>
</dbReference>
<keyword evidence="4 7" id="KW-1133">Transmembrane helix</keyword>
<dbReference type="GO" id="GO:0006825">
    <property type="term" value="P:copper ion transport"/>
    <property type="evidence" value="ECO:0007669"/>
    <property type="project" value="InterPro"/>
</dbReference>
<dbReference type="PANTHER" id="PTHR34820">
    <property type="entry name" value="INNER MEMBRANE PROTEIN YEBZ"/>
    <property type="match status" value="1"/>
</dbReference>
<dbReference type="OrthoDB" id="3851286at2"/>
<keyword evidence="3 7" id="KW-0812">Transmembrane</keyword>
<dbReference type="PANTHER" id="PTHR34820:SF4">
    <property type="entry name" value="INNER MEMBRANE PROTEIN YEBZ"/>
    <property type="match status" value="1"/>
</dbReference>
<name>A0A810KYN3_9ACTN</name>
<dbReference type="Pfam" id="PF05425">
    <property type="entry name" value="CopD"/>
    <property type="match status" value="1"/>
</dbReference>
<feature type="transmembrane region" description="Helical" evidence="7">
    <location>
        <begin position="296"/>
        <end position="318"/>
    </location>
</feature>
<feature type="transmembrane region" description="Helical" evidence="7">
    <location>
        <begin position="179"/>
        <end position="201"/>
    </location>
</feature>
<feature type="region of interest" description="Disordered" evidence="6">
    <location>
        <begin position="382"/>
        <end position="412"/>
    </location>
</feature>
<feature type="domain" description="Copper resistance protein D" evidence="8">
    <location>
        <begin position="212"/>
        <end position="318"/>
    </location>
</feature>
<evidence type="ECO:0000256" key="4">
    <source>
        <dbReference type="ARBA" id="ARBA00022989"/>
    </source>
</evidence>
<dbReference type="KEGG" id="aser:Asera_24110"/>
<keyword evidence="5 7" id="KW-0472">Membrane</keyword>
<organism evidence="9 10">
    <name type="scientific">Actinocatenispora sera</name>
    <dbReference type="NCBI Taxonomy" id="390989"/>
    <lineage>
        <taxon>Bacteria</taxon>
        <taxon>Bacillati</taxon>
        <taxon>Actinomycetota</taxon>
        <taxon>Actinomycetes</taxon>
        <taxon>Micromonosporales</taxon>
        <taxon>Micromonosporaceae</taxon>
        <taxon>Actinocatenispora</taxon>
    </lineage>
</organism>
<evidence type="ECO:0000256" key="1">
    <source>
        <dbReference type="ARBA" id="ARBA00004651"/>
    </source>
</evidence>
<accession>A0A810KYN3</accession>
<keyword evidence="10" id="KW-1185">Reference proteome</keyword>
<dbReference type="RefSeq" id="WP_084131284.1">
    <property type="nucleotide sequence ID" value="NZ_AP023354.1"/>
</dbReference>
<proteinExistence type="predicted"/>
<feature type="transmembrane region" description="Helical" evidence="7">
    <location>
        <begin position="22"/>
        <end position="43"/>
    </location>
</feature>
<feature type="transmembrane region" description="Helical" evidence="7">
    <location>
        <begin position="257"/>
        <end position="276"/>
    </location>
</feature>
<evidence type="ECO:0000313" key="10">
    <source>
        <dbReference type="Proteomes" id="UP000680750"/>
    </source>
</evidence>
<dbReference type="Proteomes" id="UP000680750">
    <property type="component" value="Chromosome"/>
</dbReference>
<dbReference type="InterPro" id="IPR008457">
    <property type="entry name" value="Cu-R_CopD_dom"/>
</dbReference>
<feature type="transmembrane region" description="Helical" evidence="7">
    <location>
        <begin position="349"/>
        <end position="369"/>
    </location>
</feature>
<keyword evidence="2" id="KW-1003">Cell membrane</keyword>
<protein>
    <recommendedName>
        <fullName evidence="8">Copper resistance protein D domain-containing protein</fullName>
    </recommendedName>
</protein>
<sequence>MPTLLAAVPAAPPLPSPTAATAIAWAAWLTLMGFPGLVAFALVTADPAARRVDEGTRHAVTTRLSRCAVLLAVLAVPAVLADLAQDATTGSRYSAAWHSLYDGTGAGLLAGLEITLVLLGAVLVAPLAVRAAPHRWRRGLLVAGLVAGAAALATTKLPAEATDDLARTCWKTAVWLVHLWFGASWLGGLAGLLVLAVPGVIAPGDRGAFWSAAIRRFSAVAMTGVGAIALSGLFLYWSHVDGPSQLLSTLYGRTLGVKIVLFGALLLLGIANQFWLHPRIEAARAAGDTRPLRTLLLRRFPAVVAVELVLILAILLVAPMLHGSAREQAVQSAAGSTTVHLPDKQAGPLTWVLGSAETLAVLAVLIAGYRVSGRIARRRAEAARRTARPAAGRGARDRPVVSGGTRRSRGSG</sequence>
<evidence type="ECO:0000256" key="2">
    <source>
        <dbReference type="ARBA" id="ARBA00022475"/>
    </source>
</evidence>